<dbReference type="EMBL" id="BQNB010015977">
    <property type="protein sequence ID" value="GJT46339.1"/>
    <property type="molecule type" value="Genomic_DNA"/>
</dbReference>
<evidence type="ECO:0000313" key="1">
    <source>
        <dbReference type="EMBL" id="GJT46339.1"/>
    </source>
</evidence>
<name>A0ABQ5E633_9ASTR</name>
<reference evidence="1" key="1">
    <citation type="journal article" date="2022" name="Int. J. Mol. Sci.">
        <title>Draft Genome of Tanacetum Coccineum: Genomic Comparison of Closely Related Tanacetum-Family Plants.</title>
        <authorList>
            <person name="Yamashiro T."/>
            <person name="Shiraishi A."/>
            <person name="Nakayama K."/>
            <person name="Satake H."/>
        </authorList>
    </citation>
    <scope>NUCLEOTIDE SEQUENCE</scope>
</reference>
<dbReference type="Proteomes" id="UP001151760">
    <property type="component" value="Unassembled WGS sequence"/>
</dbReference>
<keyword evidence="2" id="KW-1185">Reference proteome</keyword>
<gene>
    <name evidence="1" type="ORF">Tco_0955054</name>
</gene>
<sequence>MLVTWWCVGVVVFDDGVDIVVRWVSVDWRMVVVKMMMVKVVCGVVWDSSGSGFDNDGGRLLVVMVRRWTAPGPNSSDHNVNTITNGDEMPRMRTFRETIFPE</sequence>
<evidence type="ECO:0000313" key="2">
    <source>
        <dbReference type="Proteomes" id="UP001151760"/>
    </source>
</evidence>
<evidence type="ECO:0008006" key="3">
    <source>
        <dbReference type="Google" id="ProtNLM"/>
    </source>
</evidence>
<protein>
    <recommendedName>
        <fullName evidence="3">Secreted protein</fullName>
    </recommendedName>
</protein>
<organism evidence="1 2">
    <name type="scientific">Tanacetum coccineum</name>
    <dbReference type="NCBI Taxonomy" id="301880"/>
    <lineage>
        <taxon>Eukaryota</taxon>
        <taxon>Viridiplantae</taxon>
        <taxon>Streptophyta</taxon>
        <taxon>Embryophyta</taxon>
        <taxon>Tracheophyta</taxon>
        <taxon>Spermatophyta</taxon>
        <taxon>Magnoliopsida</taxon>
        <taxon>eudicotyledons</taxon>
        <taxon>Gunneridae</taxon>
        <taxon>Pentapetalae</taxon>
        <taxon>asterids</taxon>
        <taxon>campanulids</taxon>
        <taxon>Asterales</taxon>
        <taxon>Asteraceae</taxon>
        <taxon>Asteroideae</taxon>
        <taxon>Anthemideae</taxon>
        <taxon>Anthemidinae</taxon>
        <taxon>Tanacetum</taxon>
    </lineage>
</organism>
<reference evidence="1" key="2">
    <citation type="submission" date="2022-01" db="EMBL/GenBank/DDBJ databases">
        <authorList>
            <person name="Yamashiro T."/>
            <person name="Shiraishi A."/>
            <person name="Satake H."/>
            <person name="Nakayama K."/>
        </authorList>
    </citation>
    <scope>NUCLEOTIDE SEQUENCE</scope>
</reference>
<proteinExistence type="predicted"/>
<accession>A0ABQ5E633</accession>
<comment type="caution">
    <text evidence="1">The sequence shown here is derived from an EMBL/GenBank/DDBJ whole genome shotgun (WGS) entry which is preliminary data.</text>
</comment>